<evidence type="ECO:0000313" key="3">
    <source>
        <dbReference type="EMBL" id="RNL53785.1"/>
    </source>
</evidence>
<proteinExistence type="predicted"/>
<organism evidence="3 4">
    <name type="scientific">Pedobacter jejuensis</name>
    <dbReference type="NCBI Taxonomy" id="1268550"/>
    <lineage>
        <taxon>Bacteria</taxon>
        <taxon>Pseudomonadati</taxon>
        <taxon>Bacteroidota</taxon>
        <taxon>Sphingobacteriia</taxon>
        <taxon>Sphingobacteriales</taxon>
        <taxon>Sphingobacteriaceae</taxon>
        <taxon>Pedobacter</taxon>
    </lineage>
</organism>
<dbReference type="Proteomes" id="UP000274046">
    <property type="component" value="Unassembled WGS sequence"/>
</dbReference>
<feature type="domain" description="PBP" evidence="2">
    <location>
        <begin position="26"/>
        <end position="271"/>
    </location>
</feature>
<dbReference type="Pfam" id="PF12849">
    <property type="entry name" value="PBP_like_2"/>
    <property type="match status" value="1"/>
</dbReference>
<keyword evidence="4" id="KW-1185">Reference proteome</keyword>
<dbReference type="AlphaFoldDB" id="A0A3N0BVQ3"/>
<gene>
    <name evidence="3" type="ORF">D7004_09625</name>
</gene>
<dbReference type="InterPro" id="IPR024370">
    <property type="entry name" value="PBP_domain"/>
</dbReference>
<dbReference type="RefSeq" id="WP_123205658.1">
    <property type="nucleotide sequence ID" value="NZ_RBEE01000013.1"/>
</dbReference>
<dbReference type="Gene3D" id="3.40.190.10">
    <property type="entry name" value="Periplasmic binding protein-like II"/>
    <property type="match status" value="2"/>
</dbReference>
<accession>A0A3N0BVQ3</accession>
<reference evidence="3 4" key="1">
    <citation type="submission" date="2018-10" db="EMBL/GenBank/DDBJ databases">
        <title>Genome sequencing of Pedobacter jejuensis TNB23.</title>
        <authorList>
            <person name="Cho Y.-J."/>
            <person name="Cho A."/>
            <person name="Kim O.-S."/>
        </authorList>
    </citation>
    <scope>NUCLEOTIDE SEQUENCE [LARGE SCALE GENOMIC DNA]</scope>
    <source>
        <strain evidence="3 4">TNB23</strain>
    </source>
</reference>
<dbReference type="SUPFAM" id="SSF53850">
    <property type="entry name" value="Periplasmic binding protein-like II"/>
    <property type="match status" value="1"/>
</dbReference>
<dbReference type="InterPro" id="IPR050811">
    <property type="entry name" value="Phosphate_ABC_transporter"/>
</dbReference>
<dbReference type="EMBL" id="RBEE01000013">
    <property type="protein sequence ID" value="RNL53785.1"/>
    <property type="molecule type" value="Genomic_DNA"/>
</dbReference>
<sequence length="296" mass="33701">MKNVFILFALLSLFSCKQKKKDELKETRTSGTMKILVDETVGPLVQREIDIFKIDYPDANFLATFKPEEKIIPAFLNDSVRVIILPRLLTKQEEKYYTQRNIKINTSRFAVDGIALITNQDNIDSVINVKDVIDILQGKSSSRKLMFDNAYSSTFKYLKELAGIKQFPPKNVYAKNTANEVIQLIAKDKSFIGVLGINWLSEKNTVFVSNKDKIKTLGLKNDKGKIGGDKFYKPTQDNLINGIYPFLRNINIIDCEGRDGLGTGFAVWLRSQRGQLIVLKSELAPHKLMPRQINYK</sequence>
<name>A0A3N0BVQ3_9SPHI</name>
<evidence type="ECO:0000313" key="4">
    <source>
        <dbReference type="Proteomes" id="UP000274046"/>
    </source>
</evidence>
<keyword evidence="1" id="KW-0732">Signal</keyword>
<protein>
    <submittedName>
        <fullName evidence="3">Phosphate ABC transporter substrate-binding protein</fullName>
    </submittedName>
</protein>
<evidence type="ECO:0000259" key="2">
    <source>
        <dbReference type="Pfam" id="PF12849"/>
    </source>
</evidence>
<evidence type="ECO:0000256" key="1">
    <source>
        <dbReference type="ARBA" id="ARBA00022729"/>
    </source>
</evidence>
<comment type="caution">
    <text evidence="3">The sequence shown here is derived from an EMBL/GenBank/DDBJ whole genome shotgun (WGS) entry which is preliminary data.</text>
</comment>
<dbReference type="OrthoDB" id="1450880at2"/>
<dbReference type="PROSITE" id="PS51257">
    <property type="entry name" value="PROKAR_LIPOPROTEIN"/>
    <property type="match status" value="1"/>
</dbReference>
<dbReference type="PANTHER" id="PTHR30570:SF1">
    <property type="entry name" value="PHOSPHATE-BINDING PROTEIN PSTS"/>
    <property type="match status" value="1"/>
</dbReference>
<dbReference type="PANTHER" id="PTHR30570">
    <property type="entry name" value="PERIPLASMIC PHOSPHATE BINDING COMPONENT OF PHOSPHATE ABC TRANSPORTER"/>
    <property type="match status" value="1"/>
</dbReference>